<evidence type="ECO:0000313" key="2">
    <source>
        <dbReference type="Proteomes" id="UP001500795"/>
    </source>
</evidence>
<keyword evidence="2" id="KW-1185">Reference proteome</keyword>
<dbReference type="EMBL" id="BAABCX010000007">
    <property type="protein sequence ID" value="GAA3550310.1"/>
    <property type="molecule type" value="Genomic_DNA"/>
</dbReference>
<organism evidence="1 2">
    <name type="scientific">Zobellella aerophila</name>
    <dbReference type="NCBI Taxonomy" id="870480"/>
    <lineage>
        <taxon>Bacteria</taxon>
        <taxon>Pseudomonadati</taxon>
        <taxon>Pseudomonadota</taxon>
        <taxon>Gammaproteobacteria</taxon>
        <taxon>Aeromonadales</taxon>
        <taxon>Aeromonadaceae</taxon>
        <taxon>Zobellella</taxon>
    </lineage>
</organism>
<dbReference type="Proteomes" id="UP001500795">
    <property type="component" value="Unassembled WGS sequence"/>
</dbReference>
<dbReference type="InterPro" id="IPR012902">
    <property type="entry name" value="N_methyl_site"/>
</dbReference>
<dbReference type="Pfam" id="PF07963">
    <property type="entry name" value="N_methyl"/>
    <property type="match status" value="1"/>
</dbReference>
<comment type="caution">
    <text evidence="1">The sequence shown here is derived from an EMBL/GenBank/DDBJ whole genome shotgun (WGS) entry which is preliminary data.</text>
</comment>
<proteinExistence type="predicted"/>
<name>A0ABP6WG85_9GAMM</name>
<reference evidence="2" key="1">
    <citation type="journal article" date="2019" name="Int. J. Syst. Evol. Microbiol.">
        <title>The Global Catalogue of Microorganisms (GCM) 10K type strain sequencing project: providing services to taxonomists for standard genome sequencing and annotation.</title>
        <authorList>
            <consortium name="The Broad Institute Genomics Platform"/>
            <consortium name="The Broad Institute Genome Sequencing Center for Infectious Disease"/>
            <person name="Wu L."/>
            <person name="Ma J."/>
        </authorList>
    </citation>
    <scope>NUCLEOTIDE SEQUENCE [LARGE SCALE GENOMIC DNA]</scope>
    <source>
        <strain evidence="2">JCM 17110</strain>
    </source>
</reference>
<dbReference type="NCBIfam" id="TIGR02532">
    <property type="entry name" value="IV_pilin_GFxxxE"/>
    <property type="match status" value="1"/>
</dbReference>
<accession>A0ABP6WG85</accession>
<dbReference type="RefSeq" id="WP_344959946.1">
    <property type="nucleotide sequence ID" value="NZ_BAABCX010000007.1"/>
</dbReference>
<evidence type="ECO:0008006" key="3">
    <source>
        <dbReference type="Google" id="ProtNLM"/>
    </source>
</evidence>
<sequence>MRKALGFTLLELMVALLLLTLLAGLIFSGFRLASRAWETINAHSAAASEGVQIQLFLRNLLEQAIPMDIWDPAENYLLSFQGTQRELIFLAPLPLQLSQRPRTTAAQKAWFYLALDETDPQHPLLQLKTQPFSLDEDEQSLDWARLQTDFRTPGLIAPLLTLTVDSLTLAYRAKETGTLPDWQHEWLDEGTLPELILLQAGGDRDQGAWPALMITPRNNKYEIKETF</sequence>
<gene>
    <name evidence="1" type="ORF">GCM10022394_33090</name>
</gene>
<evidence type="ECO:0000313" key="1">
    <source>
        <dbReference type="EMBL" id="GAA3550310.1"/>
    </source>
</evidence>
<protein>
    <recommendedName>
        <fullName evidence="3">General secretion pathway protein GspJ</fullName>
    </recommendedName>
</protein>